<evidence type="ECO:0000259" key="3">
    <source>
        <dbReference type="Pfam" id="PF16043"/>
    </source>
</evidence>
<feature type="compositionally biased region" description="Low complexity" evidence="2">
    <location>
        <begin position="400"/>
        <end position="416"/>
    </location>
</feature>
<feature type="region of interest" description="Disordered" evidence="2">
    <location>
        <begin position="538"/>
        <end position="717"/>
    </location>
</feature>
<dbReference type="GeneID" id="102379173"/>
<dbReference type="InterPro" id="IPR032013">
    <property type="entry name" value="DUF4795"/>
</dbReference>
<keyword evidence="4" id="KW-1185">Reference proteome</keyword>
<dbReference type="InParanoid" id="A0A3Q0G0W0"/>
<feature type="compositionally biased region" description="Low complexity" evidence="2">
    <location>
        <begin position="314"/>
        <end position="327"/>
    </location>
</feature>
<keyword evidence="1" id="KW-0175">Coiled coil</keyword>
<dbReference type="RefSeq" id="XP_025053264.1">
    <property type="nucleotide sequence ID" value="XM_025197479.1"/>
</dbReference>
<accession>A0A3Q0G0W0</accession>
<feature type="coiled-coil region" evidence="1">
    <location>
        <begin position="844"/>
        <end position="914"/>
    </location>
</feature>
<feature type="compositionally biased region" description="Polar residues" evidence="2">
    <location>
        <begin position="1364"/>
        <end position="1375"/>
    </location>
</feature>
<evidence type="ECO:0000256" key="1">
    <source>
        <dbReference type="SAM" id="Coils"/>
    </source>
</evidence>
<dbReference type="KEGG" id="asn:102379173"/>
<dbReference type="CTD" id="84074"/>
<dbReference type="PANTHER" id="PTHR46766:SF1">
    <property type="entry name" value="GLUTAMINE-RICH PROTEIN 2"/>
    <property type="match status" value="1"/>
</dbReference>
<feature type="coiled-coil region" evidence="1">
    <location>
        <begin position="67"/>
        <end position="101"/>
    </location>
</feature>
<feature type="compositionally biased region" description="Low complexity" evidence="2">
    <location>
        <begin position="346"/>
        <end position="357"/>
    </location>
</feature>
<proteinExistence type="predicted"/>
<reference evidence="5" key="1">
    <citation type="submission" date="2025-08" db="UniProtKB">
        <authorList>
            <consortium name="RefSeq"/>
        </authorList>
    </citation>
    <scope>IDENTIFICATION</scope>
</reference>
<gene>
    <name evidence="5" type="primary">QRICH2</name>
</gene>
<feature type="region of interest" description="Disordered" evidence="2">
    <location>
        <begin position="252"/>
        <end position="463"/>
    </location>
</feature>
<feature type="compositionally biased region" description="Polar residues" evidence="2">
    <location>
        <begin position="371"/>
        <end position="381"/>
    </location>
</feature>
<evidence type="ECO:0000256" key="2">
    <source>
        <dbReference type="SAM" id="MobiDB-lite"/>
    </source>
</evidence>
<sequence>MAQISLSKLADLSIGTPETGHVNFTALHTLLHAIIKHLNLQDLQTEMREEPAPPPDKGQPRQAAPLYADLEKKVAGVEAQVQDVVGQLQGLEKQLSALEKLPSGLDLLERAKSGAQNGSAVADMWQMMQMRKRIEANENGISKSMSLLQDLLNEVNGVKMAQAYTDNKIKKIKEKLGWLNPQEVDSQLQVCFMDQKNLNTDLKSLEQRLSLYPSPEELSNLVRWEILEDCLVTNKGKTPPSASQSVETIIGQTSLTRHPGLATDTPARKASAIGVGASGSQVDSLRTAGGTSRMQAGSPGTQESTPSVPTRMAGSRGRPPSVSGGTSETRASTRSVAGGTTGTRASTPSMPSGSSGTRASTPSAPPGTPDTRASTPTTEISGAQPRASEAQAGGQGIQLGSPGAGPSSPGTQTGPARVSPGVVGTQEGAPGMDVDEVSPSAWPNAPGTPMGAPGTEVGQPGTWLGSPVTPGIQAGAVAPPVQVDGQAGTPRARHWAPGLPTGVLVTQMAVQAGAPSTPGIQVMPSRVGPSMAGTQVTPPEAWAGAPGTQVTPPGTWGGALETQVSPPEAEPSAPGTQVTPPGAWAGGPETQVMPSGAWASASETQVTPPEAGPSVPGTQVTPPGAWAGVPETHMTPPRALTGAPETHVTSPGAWPSASGTPVDMPVPQTAAPAGPPGDWTGAPSTPLAIPGSQAGPPVAQPSMPGPQAGSLASPLGTSALQPMAPAAASSSATQLVVPSGPYVTQTPLAASPEQKDKLGATVSFLRESSASSSTASRYSETMEALRQMGQLANLYAALKEQVNQLEETKCTYSDLNKLKQLLLDAARKNVPSLPAAVLDQLSSLKDMAEDMRSTKEKIINLQNVLEGVEAAGAGQSAEESSQINLQVAKLRSTVKNIEKELRKLREKQDQGKAKLEQSVTDTALCLQDQLDKLRSVIEGMMASSSTLLSMSMPAGPETTEPALHASCPACSIDVSEQVSHLFKRYEQLQDLINSFMKRRTQGKASKRPQLKSQDEELLNRIQSTIINVQEDCEKLNTITGNLIEEHRQKQKDIDVLFQSLEKLEKEKADKEHLEMEIDVKADKISLASKVSRSQFDATLEQLNKMIQDLLNKMTGHEQDWHKVLDKLVVEMDSKLDRLELDPFREQLEERWKAIRKQLKEKSPQYEADEAAGIRKRLLAHFHCISCDRPLDMVVPGPTITRIPSVPMLPTHRSVRPYTVYELEQVRQQCRSDKMAEMECGYLSVPRHCGGSHTITYPYRRYTRLQQIAHCMPGHPGETTMLAVMKRDEVDILGLDGHIYKGRMETRLPSISGKNGPLKTRSKLSQSSFQKQSTVMDVDSFPGRPQSAKLSSLSNTARSLKDRPVSSQGRLSQTSLIHPPSPTQPQEERDDFPMQEKETLEFQLTVPMGQQTDEQAAPFQ</sequence>
<organism evidence="4 5">
    <name type="scientific">Alligator sinensis</name>
    <name type="common">Chinese alligator</name>
    <dbReference type="NCBI Taxonomy" id="38654"/>
    <lineage>
        <taxon>Eukaryota</taxon>
        <taxon>Metazoa</taxon>
        <taxon>Chordata</taxon>
        <taxon>Craniata</taxon>
        <taxon>Vertebrata</taxon>
        <taxon>Euteleostomi</taxon>
        <taxon>Archelosauria</taxon>
        <taxon>Archosauria</taxon>
        <taxon>Crocodylia</taxon>
        <taxon>Alligatoridae</taxon>
        <taxon>Alligatorinae</taxon>
        <taxon>Alligator</taxon>
    </lineage>
</organism>
<protein>
    <submittedName>
        <fullName evidence="5">Glutamine-rich protein 2</fullName>
    </submittedName>
</protein>
<evidence type="ECO:0000313" key="4">
    <source>
        <dbReference type="Proteomes" id="UP000189705"/>
    </source>
</evidence>
<name>A0A3Q0G0W0_ALLSI</name>
<dbReference type="PANTHER" id="PTHR46766">
    <property type="entry name" value="GLUTAMINE-RICH PROTEIN 2"/>
    <property type="match status" value="1"/>
</dbReference>
<dbReference type="Pfam" id="PF16043">
    <property type="entry name" value="DUF4795"/>
    <property type="match status" value="1"/>
</dbReference>
<dbReference type="STRING" id="38654.A0A3Q0G0W0"/>
<feature type="compositionally biased region" description="Low complexity" evidence="2">
    <location>
        <begin position="1322"/>
        <end position="1332"/>
    </location>
</feature>
<feature type="compositionally biased region" description="Polar residues" evidence="2">
    <location>
        <begin position="1347"/>
        <end position="1357"/>
    </location>
</feature>
<feature type="coiled-coil region" evidence="1">
    <location>
        <begin position="788"/>
        <end position="818"/>
    </location>
</feature>
<dbReference type="Proteomes" id="UP000189705">
    <property type="component" value="Unplaced"/>
</dbReference>
<feature type="domain" description="DUF4795" evidence="3">
    <location>
        <begin position="1011"/>
        <end position="1217"/>
    </location>
</feature>
<feature type="coiled-coil region" evidence="1">
    <location>
        <begin position="1046"/>
        <end position="1119"/>
    </location>
</feature>
<evidence type="ECO:0000313" key="5">
    <source>
        <dbReference type="RefSeq" id="XP_025053264.1"/>
    </source>
</evidence>
<feature type="region of interest" description="Disordered" evidence="2">
    <location>
        <begin position="1305"/>
        <end position="1397"/>
    </location>
</feature>
<feature type="compositionally biased region" description="Polar residues" evidence="2">
    <location>
        <begin position="278"/>
        <end position="308"/>
    </location>
</feature>